<evidence type="ECO:0000313" key="7">
    <source>
        <dbReference type="EMBL" id="KAE9152020.1"/>
    </source>
</evidence>
<dbReference type="Proteomes" id="UP000440732">
    <property type="component" value="Unassembled WGS sequence"/>
</dbReference>
<dbReference type="EMBL" id="QXFX01000120">
    <property type="protein sequence ID" value="KAE9130806.1"/>
    <property type="molecule type" value="Genomic_DNA"/>
</dbReference>
<feature type="compositionally biased region" description="Low complexity" evidence="2">
    <location>
        <begin position="777"/>
        <end position="796"/>
    </location>
</feature>
<dbReference type="EMBL" id="QXFZ01000004">
    <property type="protein sequence ID" value="KAE9141408.1"/>
    <property type="molecule type" value="Genomic_DNA"/>
</dbReference>
<dbReference type="EMBL" id="QXGC01000005">
    <property type="protein sequence ID" value="KAE9256026.1"/>
    <property type="molecule type" value="Genomic_DNA"/>
</dbReference>
<dbReference type="Pfam" id="PF09735">
    <property type="entry name" value="Nckap1"/>
    <property type="match status" value="1"/>
</dbReference>
<feature type="compositionally biased region" description="Polar residues" evidence="2">
    <location>
        <begin position="70"/>
        <end position="79"/>
    </location>
</feature>
<name>A0A6A3UMU0_9STRA</name>
<evidence type="ECO:0000313" key="13">
    <source>
        <dbReference type="Proteomes" id="UP000433483"/>
    </source>
</evidence>
<evidence type="ECO:0000313" key="3">
    <source>
        <dbReference type="EMBL" id="KAE8950242.1"/>
    </source>
</evidence>
<evidence type="ECO:0000313" key="20">
    <source>
        <dbReference type="Proteomes" id="UP000488956"/>
    </source>
</evidence>
<evidence type="ECO:0000313" key="18">
    <source>
        <dbReference type="Proteomes" id="UP000460718"/>
    </source>
</evidence>
<dbReference type="Proteomes" id="UP000440367">
    <property type="component" value="Unassembled WGS sequence"/>
</dbReference>
<dbReference type="PANTHER" id="PTHR12093">
    <property type="entry name" value="NCK-ASSOCIATED PROTEIN 1"/>
    <property type="match status" value="1"/>
</dbReference>
<dbReference type="PANTHER" id="PTHR12093:SF10">
    <property type="entry name" value="MEMBRANE-ASSOCIATED PROTEIN HEM"/>
    <property type="match status" value="1"/>
</dbReference>
<evidence type="ECO:0000313" key="8">
    <source>
        <dbReference type="EMBL" id="KAE9238336.1"/>
    </source>
</evidence>
<feature type="region of interest" description="Disordered" evidence="2">
    <location>
        <begin position="60"/>
        <end position="85"/>
    </location>
</feature>
<dbReference type="EMBL" id="QXGE01000004">
    <property type="protein sequence ID" value="KAE9330701.1"/>
    <property type="molecule type" value="Genomic_DNA"/>
</dbReference>
<evidence type="ECO:0000313" key="12">
    <source>
        <dbReference type="Proteomes" id="UP000429523"/>
    </source>
</evidence>
<dbReference type="Proteomes" id="UP000437068">
    <property type="component" value="Unassembled WGS sequence"/>
</dbReference>
<keyword evidence="13" id="KW-1185">Reference proteome</keyword>
<reference evidence="12 13" key="1">
    <citation type="submission" date="2018-08" db="EMBL/GenBank/DDBJ databases">
        <title>Genomic investigation of the strawberry pathogen Phytophthora fragariae indicates pathogenicity is determined by transcriptional variation in three key races.</title>
        <authorList>
            <person name="Adams T.M."/>
            <person name="Armitage A.D."/>
            <person name="Sobczyk M.K."/>
            <person name="Bates H.J."/>
            <person name="Dunwell J.M."/>
            <person name="Nellist C.F."/>
            <person name="Harrison R.J."/>
        </authorList>
    </citation>
    <scope>NUCLEOTIDE SEQUENCE [LARGE SCALE GENOMIC DNA]</scope>
    <source>
        <strain evidence="11 14">A4</strain>
        <strain evidence="10 15">BC-1</strain>
        <strain evidence="9 19">BC-23</strain>
        <strain evidence="8 13">NOV-27</strain>
        <strain evidence="7 16">NOV-5</strain>
        <strain evidence="6 17">NOV-71</strain>
        <strain evidence="3 12">NOV-9</strain>
        <strain evidence="5 20">ONT-3</strain>
        <strain evidence="4 18">SCRP245</strain>
    </source>
</reference>
<organism evidence="7 16">
    <name type="scientific">Phytophthora fragariae</name>
    <dbReference type="NCBI Taxonomy" id="53985"/>
    <lineage>
        <taxon>Eukaryota</taxon>
        <taxon>Sar</taxon>
        <taxon>Stramenopiles</taxon>
        <taxon>Oomycota</taxon>
        <taxon>Peronosporomycetes</taxon>
        <taxon>Peronosporales</taxon>
        <taxon>Peronosporaceae</taxon>
        <taxon>Phytophthora</taxon>
    </lineage>
</organism>
<evidence type="ECO:0000313" key="17">
    <source>
        <dbReference type="Proteomes" id="UP000441208"/>
    </source>
</evidence>
<dbReference type="InterPro" id="IPR019137">
    <property type="entry name" value="Nck-associated_protein-1"/>
</dbReference>
<evidence type="ECO:0000313" key="11">
    <source>
        <dbReference type="EMBL" id="KAE9330701.1"/>
    </source>
</evidence>
<evidence type="ECO:0000256" key="2">
    <source>
        <dbReference type="SAM" id="MobiDB-lite"/>
    </source>
</evidence>
<dbReference type="Proteomes" id="UP000433483">
    <property type="component" value="Unassembled WGS sequence"/>
</dbReference>
<sequence length="1290" mass="141414">MVSTLLDELPCLIDEADELMARLSYHSTGLKTQYKGSSASSSDFDEIVATDRDVVVHYARQDLKQPPSPRHSSASTQSVGKGRSMAEARQALETVDVEAVVKFFARQFLTMQTMSIDKMNANLPPGDAERAALHSVASSIYHLMKRLHHWQQAAWESLSRFFADNCGSEASLLTFDSHPQLTRLVLATVAKYVKLNLLWTSFREIPGLLALYSFLHHAQTTGDSVTAQYSPLESTDHRVREFVLHFGTAPLLAIQHDFQAQVADKGASLAALALSCFERYEGCHDLAKLRHQGVFDLEALVSGAYASHSSLPDLLDAVDVADWVICVVLCVPHQLQSAVGNSLLSPRSTPSSPTSLSSPTSPTNAPSSLQLWDFMEIIARDRLVLTLHRNHVVNLHNLLYQQLTSSLSASALTTGAPSTSMPSFRSSRLSVSLKKTMSALSKHALRNCGVNHRQRREVAVWLLQNCVQLMQHNRGLVAPSFPLLLAALAIARDEVDWTMSHGLHHMAALLPAHVKAKHLHRVLPSFSGAERELAELLSLSHRLRGLLEVNSHFLADYYQTFLVDGDAEGIAFTIQELFTAIESTPSKSAIQPLLEGFLDSERYRVSSSASPRVTWVREWRQANAHLVTGSTQLPLLDVLRARMECAVRHTQYFCVSSQLVEHAASFSKCWWFRDVVFEQCFDQTVAASPSASIALVEILSSLAAGNYIVDELVDIEEAAQHLERMLQRIDRMRSSLVKQVELGLEAVVKRDVDFQRDELAPAHEEKSEQVEPRVTASSRKLSSFSRVQSSQVQRPSNAELRLASPTSVTSSVLTRNSESVSVNNSLNASVGRKPETIADEERYLELVRSILDHIAQNPQGRVLKTAIVNQVHTCFVRFLRGFVVFPTGSVDAAALRCSLKDACEQIHCFLRVVQRLFGASGGYEPDGGDKVLLGEAVHVVLTKALKSECDSVASVLPQDKRLLEWTTDAPRVAQTELQAWSLVDRVAWLFVSLVTRCHPSASSSPVLASVRISCFVLAATTSREIDPRDYTDGEALHHLVGLIGATGLESICSTISNLLVAQVLKLRSSIEAEHAVLAFMDMALSGGTGVDVALTSAQTRALDDIATQLIQIGTAAFLLKLLHRHSSSTSEDAWEARVAPRVLHELQQDPDRRASWTRLLPVACSSAFHASVWRRTRYLSDVAATDTNAHMMGLAMARLLPSPAVHRCAVAALKRASTCSVQPSTSRSKLDPSSSESPARPLLEALELLVSTAASGIGDVSGPHGSELGELELVLERLVPRALLVLHSPA</sequence>
<dbReference type="EMBL" id="QXGB01000005">
    <property type="protein sequence ID" value="KAE9238336.1"/>
    <property type="molecule type" value="Genomic_DNA"/>
</dbReference>
<evidence type="ECO:0000313" key="9">
    <source>
        <dbReference type="EMBL" id="KAE9256026.1"/>
    </source>
</evidence>
<evidence type="ECO:0000313" key="16">
    <source>
        <dbReference type="Proteomes" id="UP000440732"/>
    </source>
</evidence>
<comment type="caution">
    <text evidence="7">The sequence shown here is derived from an EMBL/GenBank/DDBJ whole genome shotgun (WGS) entry which is preliminary data.</text>
</comment>
<evidence type="ECO:0000313" key="6">
    <source>
        <dbReference type="EMBL" id="KAE9141408.1"/>
    </source>
</evidence>
<dbReference type="GO" id="GO:0030866">
    <property type="term" value="P:cortical actin cytoskeleton organization"/>
    <property type="evidence" value="ECO:0007669"/>
    <property type="project" value="TreeGrafter"/>
</dbReference>
<evidence type="ECO:0000256" key="1">
    <source>
        <dbReference type="ARBA" id="ARBA00037947"/>
    </source>
</evidence>
<evidence type="ECO:0000313" key="5">
    <source>
        <dbReference type="EMBL" id="KAE9130806.1"/>
    </source>
</evidence>
<evidence type="ECO:0000313" key="15">
    <source>
        <dbReference type="Proteomes" id="UP000440367"/>
    </source>
</evidence>
<dbReference type="EMBL" id="QXGD01000004">
    <property type="protein sequence ID" value="KAE9258292.1"/>
    <property type="molecule type" value="Genomic_DNA"/>
</dbReference>
<gene>
    <name evidence="11" type="ORF">PF001_g212</name>
    <name evidence="10" type="ORF">PF002_g205</name>
    <name evidence="9" type="ORF">PF004_g254</name>
    <name evidence="8" type="ORF">PF005_g262</name>
    <name evidence="7" type="ORF">PF006_g3717</name>
    <name evidence="6" type="ORF">PF007_g211</name>
    <name evidence="3" type="ORF">PF009_g210</name>
    <name evidence="5" type="ORF">PF010_g3731</name>
    <name evidence="4" type="ORF">PF011_g3443</name>
</gene>
<evidence type="ECO:0000313" key="19">
    <source>
        <dbReference type="Proteomes" id="UP000476176"/>
    </source>
</evidence>
<dbReference type="GO" id="GO:0016477">
    <property type="term" value="P:cell migration"/>
    <property type="evidence" value="ECO:0007669"/>
    <property type="project" value="TreeGrafter"/>
</dbReference>
<comment type="similarity">
    <text evidence="1">Belongs to the HEM-1/HEM-2 family.</text>
</comment>
<dbReference type="Proteomes" id="UP000429523">
    <property type="component" value="Unassembled WGS sequence"/>
</dbReference>
<dbReference type="EMBL" id="QXGF01000004">
    <property type="protein sequence ID" value="KAE8950242.1"/>
    <property type="molecule type" value="Genomic_DNA"/>
</dbReference>
<evidence type="ECO:0000313" key="14">
    <source>
        <dbReference type="Proteomes" id="UP000437068"/>
    </source>
</evidence>
<feature type="region of interest" description="Disordered" evidence="2">
    <location>
        <begin position="342"/>
        <end position="363"/>
    </location>
</feature>
<dbReference type="Proteomes" id="UP000476176">
    <property type="component" value="Unassembled WGS sequence"/>
</dbReference>
<protein>
    <submittedName>
        <fullName evidence="7">Uncharacterized protein</fullName>
    </submittedName>
</protein>
<dbReference type="Proteomes" id="UP000488956">
    <property type="component" value="Unassembled WGS sequence"/>
</dbReference>
<evidence type="ECO:0000313" key="4">
    <source>
        <dbReference type="EMBL" id="KAE9024572.1"/>
    </source>
</evidence>
<feature type="compositionally biased region" description="Basic and acidic residues" evidence="2">
    <location>
        <begin position="759"/>
        <end position="771"/>
    </location>
</feature>
<dbReference type="EMBL" id="QXGA01000122">
    <property type="protein sequence ID" value="KAE9152020.1"/>
    <property type="molecule type" value="Genomic_DNA"/>
</dbReference>
<accession>A0A6A3UMU0</accession>
<dbReference type="EMBL" id="QXFW01000114">
    <property type="protein sequence ID" value="KAE9024572.1"/>
    <property type="molecule type" value="Genomic_DNA"/>
</dbReference>
<proteinExistence type="inferred from homology"/>
<dbReference type="GO" id="GO:0000902">
    <property type="term" value="P:cell morphogenesis"/>
    <property type="evidence" value="ECO:0007669"/>
    <property type="project" value="TreeGrafter"/>
</dbReference>
<dbReference type="Proteomes" id="UP000441208">
    <property type="component" value="Unassembled WGS sequence"/>
</dbReference>
<dbReference type="Proteomes" id="UP000460718">
    <property type="component" value="Unassembled WGS sequence"/>
</dbReference>
<feature type="region of interest" description="Disordered" evidence="2">
    <location>
        <begin position="759"/>
        <end position="805"/>
    </location>
</feature>
<dbReference type="OrthoDB" id="548214at2759"/>
<dbReference type="GO" id="GO:0030031">
    <property type="term" value="P:cell projection assembly"/>
    <property type="evidence" value="ECO:0007669"/>
    <property type="project" value="TreeGrafter"/>
</dbReference>
<dbReference type="GO" id="GO:0031209">
    <property type="term" value="C:SCAR complex"/>
    <property type="evidence" value="ECO:0007669"/>
    <property type="project" value="TreeGrafter"/>
</dbReference>
<evidence type="ECO:0000313" key="10">
    <source>
        <dbReference type="EMBL" id="KAE9258292.1"/>
    </source>
</evidence>